<dbReference type="InterPro" id="IPR006477">
    <property type="entry name" value="Yir_bir_cir"/>
</dbReference>
<feature type="transmembrane region" description="Helical" evidence="1">
    <location>
        <begin position="254"/>
        <end position="274"/>
    </location>
</feature>
<proteinExistence type="predicted"/>
<name>A0A1C6WLI0_PLACU</name>
<keyword evidence="1" id="KW-0812">Transmembrane</keyword>
<protein>
    <submittedName>
        <fullName evidence="2">CIR protein</fullName>
    </submittedName>
</protein>
<dbReference type="EMBL" id="FMIL01000291">
    <property type="protein sequence ID" value="SCL88981.1"/>
    <property type="molecule type" value="Genomic_DNA"/>
</dbReference>
<feature type="transmembrane region" description="Helical" evidence="1">
    <location>
        <begin position="295"/>
        <end position="313"/>
    </location>
</feature>
<organism evidence="2">
    <name type="scientific">Plasmodium chabaudi chabaudi</name>
    <dbReference type="NCBI Taxonomy" id="31271"/>
    <lineage>
        <taxon>Eukaryota</taxon>
        <taxon>Sar</taxon>
        <taxon>Alveolata</taxon>
        <taxon>Apicomplexa</taxon>
        <taxon>Aconoidasida</taxon>
        <taxon>Haemosporida</taxon>
        <taxon>Plasmodiidae</taxon>
        <taxon>Plasmodium</taxon>
        <taxon>Plasmodium (Vinckeia)</taxon>
    </lineage>
</organism>
<accession>A0A1C6WLI0</accession>
<dbReference type="Pfam" id="PF06022">
    <property type="entry name" value="Cir_Bir_Yir"/>
    <property type="match status" value="1"/>
</dbReference>
<keyword evidence="1" id="KW-0472">Membrane</keyword>
<keyword evidence="1" id="KW-1133">Transmembrane helix</keyword>
<evidence type="ECO:0000256" key="1">
    <source>
        <dbReference type="SAM" id="Phobius"/>
    </source>
</evidence>
<reference evidence="2" key="1">
    <citation type="submission" date="2016-08" db="EMBL/GenBank/DDBJ databases">
        <authorList>
            <consortium name="Pathogen Informatics"/>
        </authorList>
    </citation>
    <scope>NUCLEOTIDE SEQUENCE</scope>
    <source>
        <strain evidence="2">AJ</strain>
    </source>
</reference>
<dbReference type="Proteomes" id="UP000507163">
    <property type="component" value="Unassembled WGS sequence"/>
</dbReference>
<gene>
    <name evidence="2" type="ORF">PCHAJ_000514500</name>
</gene>
<dbReference type="AlphaFoldDB" id="A0A1C6WLI0"/>
<dbReference type="NCBIfam" id="TIGR01590">
    <property type="entry name" value="yir-bir-cir_Pla"/>
    <property type="match status" value="1"/>
</dbReference>
<evidence type="ECO:0000313" key="2">
    <source>
        <dbReference type="EMBL" id="SCL88981.1"/>
    </source>
</evidence>
<sequence length="318" mass="36102">MLKNLCDAINGVDELIKVEVKGDGIIFEYDKMLDTYCPTNKEAKTRHQGQDGQCSGYRETVISAFIQLLEIFKSNGDEENLKSNKLAQYAILLLSYKINQHPSVNSGISDIYSLLKKNKYWNNNYHNYIEQIENLMNMDTKDTSKFYNILKLLCDIYTAFDEDNRNCAKCLEKAKEFVKSFEELNNDSSITGNNSYSQILYDLSTDYNSFKSNCNDIPPLPNIKAAQISEQDNSESFVEISEATSSNSSIASKLIPAILVFAIPVFLGISYKTIFKRKTKKNKEENESLYMIRRVVIIPGIGLGCVCGSHIWVKVNID</sequence>